<sequence length="55" mass="5853">MSTSQDSSRPTLGSSSSASGLLDGPQWSWRCEDEVPVDAEREAGKRGERAGDEIA</sequence>
<comment type="caution">
    <text evidence="2">The sequence shown here is derived from an EMBL/GenBank/DDBJ whole genome shotgun (WGS) entry which is preliminary data.</text>
</comment>
<accession>A0A4R0R1R9</accession>
<gene>
    <name evidence="2" type="ORF">EIP91_011522</name>
</gene>
<protein>
    <submittedName>
        <fullName evidence="2">Uncharacterized protein</fullName>
    </submittedName>
</protein>
<dbReference type="Proteomes" id="UP000292702">
    <property type="component" value="Unassembled WGS sequence"/>
</dbReference>
<evidence type="ECO:0000313" key="2">
    <source>
        <dbReference type="EMBL" id="TCD59766.1"/>
    </source>
</evidence>
<evidence type="ECO:0000313" key="3">
    <source>
        <dbReference type="Proteomes" id="UP000292702"/>
    </source>
</evidence>
<feature type="compositionally biased region" description="Low complexity" evidence="1">
    <location>
        <begin position="7"/>
        <end position="24"/>
    </location>
</feature>
<reference evidence="2 3" key="1">
    <citation type="submission" date="2018-11" db="EMBL/GenBank/DDBJ databases">
        <title>Genome assembly of Steccherinum ochraceum LE-BIN_3174, the white-rot fungus of the Steccherinaceae family (The Residual Polyporoid clade, Polyporales, Basidiomycota).</title>
        <authorList>
            <person name="Fedorova T.V."/>
            <person name="Glazunova O.A."/>
            <person name="Landesman E.O."/>
            <person name="Moiseenko K.V."/>
            <person name="Psurtseva N.V."/>
            <person name="Savinova O.S."/>
            <person name="Shakhova N.V."/>
            <person name="Tyazhelova T.V."/>
            <person name="Vasina D.V."/>
        </authorList>
    </citation>
    <scope>NUCLEOTIDE SEQUENCE [LARGE SCALE GENOMIC DNA]</scope>
    <source>
        <strain evidence="2 3">LE-BIN_3174</strain>
    </source>
</reference>
<feature type="non-terminal residue" evidence="2">
    <location>
        <position position="55"/>
    </location>
</feature>
<keyword evidence="3" id="KW-1185">Reference proteome</keyword>
<organism evidence="2 3">
    <name type="scientific">Steccherinum ochraceum</name>
    <dbReference type="NCBI Taxonomy" id="92696"/>
    <lineage>
        <taxon>Eukaryota</taxon>
        <taxon>Fungi</taxon>
        <taxon>Dikarya</taxon>
        <taxon>Basidiomycota</taxon>
        <taxon>Agaricomycotina</taxon>
        <taxon>Agaricomycetes</taxon>
        <taxon>Polyporales</taxon>
        <taxon>Steccherinaceae</taxon>
        <taxon>Steccherinum</taxon>
    </lineage>
</organism>
<name>A0A4R0R1R9_9APHY</name>
<evidence type="ECO:0000256" key="1">
    <source>
        <dbReference type="SAM" id="MobiDB-lite"/>
    </source>
</evidence>
<feature type="compositionally biased region" description="Basic and acidic residues" evidence="1">
    <location>
        <begin position="30"/>
        <end position="55"/>
    </location>
</feature>
<proteinExistence type="predicted"/>
<dbReference type="EMBL" id="RWJN01000756">
    <property type="protein sequence ID" value="TCD59766.1"/>
    <property type="molecule type" value="Genomic_DNA"/>
</dbReference>
<dbReference type="AlphaFoldDB" id="A0A4R0R1R9"/>
<feature type="region of interest" description="Disordered" evidence="1">
    <location>
        <begin position="1"/>
        <end position="55"/>
    </location>
</feature>